<comment type="caution">
    <text evidence="1">The sequence shown here is derived from an EMBL/GenBank/DDBJ whole genome shotgun (WGS) entry which is preliminary data.</text>
</comment>
<keyword evidence="2" id="KW-1185">Reference proteome</keyword>
<dbReference type="RefSeq" id="WP_386363842.1">
    <property type="nucleotide sequence ID" value="NZ_JBHRXZ010000018.1"/>
</dbReference>
<proteinExistence type="predicted"/>
<dbReference type="EMBL" id="JBHRXZ010000018">
    <property type="protein sequence ID" value="MFC3607877.1"/>
    <property type="molecule type" value="Genomic_DNA"/>
</dbReference>
<evidence type="ECO:0000313" key="1">
    <source>
        <dbReference type="EMBL" id="MFC3607877.1"/>
    </source>
</evidence>
<reference evidence="2" key="1">
    <citation type="journal article" date="2019" name="Int. J. Syst. Evol. Microbiol.">
        <title>The Global Catalogue of Microorganisms (GCM) 10K type strain sequencing project: providing services to taxonomists for standard genome sequencing and annotation.</title>
        <authorList>
            <consortium name="The Broad Institute Genomics Platform"/>
            <consortium name="The Broad Institute Genome Sequencing Center for Infectious Disease"/>
            <person name="Wu L."/>
            <person name="Ma J."/>
        </authorList>
    </citation>
    <scope>NUCLEOTIDE SEQUENCE [LARGE SCALE GENOMIC DNA]</scope>
    <source>
        <strain evidence="2">KCTC 42447</strain>
    </source>
</reference>
<gene>
    <name evidence="1" type="ORF">ACFOMF_08830</name>
</gene>
<name>A0ABV7T5M1_9GAMM</name>
<sequence>MESTFVAQEDCGAKDQQADASAAAKLNMEWVVCYGHGGVFSVFTREADAHAEAELSGGYCFAMPVMPVRPAVPRLAPCVIP</sequence>
<evidence type="ECO:0000313" key="2">
    <source>
        <dbReference type="Proteomes" id="UP001595630"/>
    </source>
</evidence>
<accession>A0ABV7T5M1</accession>
<protein>
    <submittedName>
        <fullName evidence="1">Uncharacterized protein</fullName>
    </submittedName>
</protein>
<dbReference type="Proteomes" id="UP001595630">
    <property type="component" value="Unassembled WGS sequence"/>
</dbReference>
<organism evidence="1 2">
    <name type="scientific">Stutzerimonas tarimensis</name>
    <dbReference type="NCBI Taxonomy" id="1507735"/>
    <lineage>
        <taxon>Bacteria</taxon>
        <taxon>Pseudomonadati</taxon>
        <taxon>Pseudomonadota</taxon>
        <taxon>Gammaproteobacteria</taxon>
        <taxon>Pseudomonadales</taxon>
        <taxon>Pseudomonadaceae</taxon>
        <taxon>Stutzerimonas</taxon>
    </lineage>
</organism>